<name>A0A480ARD3_9BURK</name>
<evidence type="ECO:0000313" key="2">
    <source>
        <dbReference type="EMBL" id="GCL62255.1"/>
    </source>
</evidence>
<dbReference type="EMBL" id="BJCL01000002">
    <property type="protein sequence ID" value="GCL62255.1"/>
    <property type="molecule type" value="Genomic_DNA"/>
</dbReference>
<accession>A0A480ARD3</accession>
<comment type="caution">
    <text evidence="2">The sequence shown here is derived from an EMBL/GenBank/DDBJ whole genome shotgun (WGS) entry which is preliminary data.</text>
</comment>
<dbReference type="Proteomes" id="UP000301751">
    <property type="component" value="Unassembled WGS sequence"/>
</dbReference>
<dbReference type="RefSeq" id="WP_137731983.1">
    <property type="nucleotide sequence ID" value="NZ_BJCL01000002.1"/>
</dbReference>
<protein>
    <recommendedName>
        <fullName evidence="4">Transporter</fullName>
    </recommendedName>
</protein>
<keyword evidence="1" id="KW-0732">Signal</keyword>
<evidence type="ECO:0000256" key="1">
    <source>
        <dbReference type="SAM" id="SignalP"/>
    </source>
</evidence>
<dbReference type="AlphaFoldDB" id="A0A480ARD3"/>
<feature type="chain" id="PRO_5019854089" description="Transporter" evidence="1">
    <location>
        <begin position="20"/>
        <end position="250"/>
    </location>
</feature>
<reference evidence="3" key="1">
    <citation type="submission" date="2019-03" db="EMBL/GenBank/DDBJ databases">
        <title>Aquabacterium pictum sp.nov., the first bacteriochlorophyll a-containing freshwater bacterium in the genus Aquabacterium of the class Betaproteobacteria.</title>
        <authorList>
            <person name="Hirose S."/>
            <person name="Tank M."/>
            <person name="Hara E."/>
            <person name="Tamaki H."/>
            <person name="Takaichi S."/>
            <person name="Haruta S."/>
            <person name="Hanada S."/>
        </authorList>
    </citation>
    <scope>NUCLEOTIDE SEQUENCE [LARGE SCALE GENOMIC DNA]</scope>
    <source>
        <strain evidence="3">W35</strain>
    </source>
</reference>
<sequence length="250" mass="27211">MSVRRVWPALLAALLPALAAAQPAPGRIDLRLAHERSQGRYGEASRTTIDQTTLAARYHGAGWWIDVQLPWLRVHNPGGSGLPEANGAGGSQVQGLGDVWWRGRLALREADAWPGLDLVLKFKLASGDAGRGLGTGGRDVALQVDLDHNAAGAQWLAHLGWRHTGDPAGFHPYRNPWYGGVGVQRALSPAWELGAGIDWREAIGRLGPLGEATLHLAWRDGVRRWQLHLTGGWERASPDLALGLSWRQRF</sequence>
<evidence type="ECO:0008006" key="4">
    <source>
        <dbReference type="Google" id="ProtNLM"/>
    </source>
</evidence>
<gene>
    <name evidence="2" type="ORF">AQPW35_13360</name>
</gene>
<organism evidence="2 3">
    <name type="scientific">Pseudaquabacterium pictum</name>
    <dbReference type="NCBI Taxonomy" id="2315236"/>
    <lineage>
        <taxon>Bacteria</taxon>
        <taxon>Pseudomonadati</taxon>
        <taxon>Pseudomonadota</taxon>
        <taxon>Betaproteobacteria</taxon>
        <taxon>Burkholderiales</taxon>
        <taxon>Sphaerotilaceae</taxon>
        <taxon>Pseudaquabacterium</taxon>
    </lineage>
</organism>
<feature type="signal peptide" evidence="1">
    <location>
        <begin position="1"/>
        <end position="19"/>
    </location>
</feature>
<keyword evidence="3" id="KW-1185">Reference proteome</keyword>
<evidence type="ECO:0000313" key="3">
    <source>
        <dbReference type="Proteomes" id="UP000301751"/>
    </source>
</evidence>
<proteinExistence type="predicted"/>
<dbReference type="OrthoDB" id="9769707at2"/>